<dbReference type="AlphaFoldDB" id="A0A7S2S6T7"/>
<name>A0A7S2S6T7_9STRA</name>
<dbReference type="EMBL" id="HBHK01017354">
    <property type="protein sequence ID" value="CAD9691326.1"/>
    <property type="molecule type" value="Transcribed_RNA"/>
</dbReference>
<evidence type="ECO:0000313" key="1">
    <source>
        <dbReference type="EMBL" id="CAD9691326.1"/>
    </source>
</evidence>
<organism evidence="1">
    <name type="scientific">Mucochytrium quahogii</name>
    <dbReference type="NCBI Taxonomy" id="96639"/>
    <lineage>
        <taxon>Eukaryota</taxon>
        <taxon>Sar</taxon>
        <taxon>Stramenopiles</taxon>
        <taxon>Bigyra</taxon>
        <taxon>Labyrinthulomycetes</taxon>
        <taxon>Thraustochytrida</taxon>
        <taxon>Thraustochytriidae</taxon>
        <taxon>Mucochytrium</taxon>
    </lineage>
</organism>
<gene>
    <name evidence="1" type="ORF">QSP1433_LOCUS10948</name>
</gene>
<accession>A0A7S2S6T7</accession>
<proteinExistence type="predicted"/>
<reference evidence="1" key="1">
    <citation type="submission" date="2021-01" db="EMBL/GenBank/DDBJ databases">
        <authorList>
            <person name="Corre E."/>
            <person name="Pelletier E."/>
            <person name="Niang G."/>
            <person name="Scheremetjew M."/>
            <person name="Finn R."/>
            <person name="Kale V."/>
            <person name="Holt S."/>
            <person name="Cochrane G."/>
            <person name="Meng A."/>
            <person name="Brown T."/>
            <person name="Cohen L."/>
        </authorList>
    </citation>
    <scope>NUCLEOTIDE SEQUENCE</scope>
    <source>
        <strain evidence="1">NY070348D</strain>
    </source>
</reference>
<protein>
    <submittedName>
        <fullName evidence="1">Uncharacterized protein</fullName>
    </submittedName>
</protein>
<sequence length="549" mass="62308">MNPALWIPTVLLGALLFTILVTKHTADLRLYFISPSVVSITDFGKLKDLTKIIWSHNASSYIAVKGGQVNVTNVETPYKKADSLDKFPYLNQLPVFVNASTIDTPRPFRWKPITQDQVPFQFSPEELGTFDGVYNAAKVTSMCGMGVISAGGGQRYHASDAKAHRGCYTKKLSKNTWNQPQHVPNYMTRFAPFIDSVGTERNYLFGVRDIMELLPDKSDIVVIGDSVTHQYFDAMSCSLARESKPNQFTKYDTFVRKKKFWRIGASSRDEISFRTRNNLDVKLVFHPEYVFASSGNTIREACAGGRTRVLIVNFGLHWNQVKPYEKDMNTLSKFLKQHCMDKGIQVIFRGTTTQHFMQFGGNFAFTMKRTKEYAESIGIRGGDADHMINTTEPMIGCTKVFYTGQSQLNRLYNWRNRVATKVFKENGFDVIPTPWGRQSTGCVNKTALNNTIFYVPFGEVTFDQYDKHNLECTHYCSTPQLWQPIHDAIYLALRQTTPQVCSQNLGVEAVIRKPTSPLLPKLHKSKNCNFLINASLLEDVYDLKQCLSV</sequence>